<dbReference type="OrthoDB" id="375908at2759"/>
<evidence type="ECO:0000313" key="4">
    <source>
        <dbReference type="Proteomes" id="UP000244803"/>
    </source>
</evidence>
<sequence length="405" mass="46882">MFRNITKKVNRKHIIGCFAISGTLYFGYKNVSLYLEQKSKSEELSQQFKANKTDMLSDNLRKFDTNFDKKDLALRNGDLMFIKYNLERLNFYNRYKMILVRNLSNNRIYDDLGIVYNSGDMYYIILMPSVKLRSKISVRELNISDRKSRGVVAIEYDDLIRENHPDVISLRRLICSESTRDGIVKSLKSAIFELKSSVNSSLASILSSWLFNLPYLGHNKSEFINALTYRDELDFTRSSIKYSSTNPLKKKESAMKSNTSVPQNSDDDSTDDGTNYSIENSENLEKTLGEYDKDLDSLNALIEKFTEKIRKSKFRDESKYIGTETSLITKVYSKSGILPLNNSTKLFSIYNYFELDSLYNNAASEDPEKYSRLSSPFSVYTGGVNRVRLKNLKYPQIRDILYRKV</sequence>
<feature type="region of interest" description="Disordered" evidence="1">
    <location>
        <begin position="246"/>
        <end position="282"/>
    </location>
</feature>
<organism evidence="3 4">
    <name type="scientific">Theileria orientalis</name>
    <dbReference type="NCBI Taxonomy" id="68886"/>
    <lineage>
        <taxon>Eukaryota</taxon>
        <taxon>Sar</taxon>
        <taxon>Alveolata</taxon>
        <taxon>Apicomplexa</taxon>
        <taxon>Aconoidasida</taxon>
        <taxon>Piroplasmida</taxon>
        <taxon>Theileriidae</taxon>
        <taxon>Theileria</taxon>
    </lineage>
</organism>
<dbReference type="EMBL" id="CP056066">
    <property type="protein sequence ID" value="UKJ88987.1"/>
    <property type="molecule type" value="Genomic_DNA"/>
</dbReference>
<name>A0A976M5U9_THEOR</name>
<feature type="transmembrane region" description="Helical" evidence="2">
    <location>
        <begin position="12"/>
        <end position="28"/>
    </location>
</feature>
<dbReference type="Proteomes" id="UP000244803">
    <property type="component" value="Chromosome 3"/>
</dbReference>
<dbReference type="AlphaFoldDB" id="A0A976M5U9"/>
<evidence type="ECO:0000313" key="3">
    <source>
        <dbReference type="EMBL" id="UKJ88987.1"/>
    </source>
</evidence>
<accession>A0A976M5U9</accession>
<evidence type="ECO:0000256" key="2">
    <source>
        <dbReference type="SAM" id="Phobius"/>
    </source>
</evidence>
<evidence type="ECO:0000256" key="1">
    <source>
        <dbReference type="SAM" id="MobiDB-lite"/>
    </source>
</evidence>
<gene>
    <name evidence="3" type="ORF">MACJ_002233</name>
</gene>
<keyword evidence="2" id="KW-0812">Transmembrane</keyword>
<reference evidence="3" key="1">
    <citation type="submission" date="2022-07" db="EMBL/GenBank/DDBJ databases">
        <title>Evaluation of T. orientalis genome assembly methods using nanopore sequencing and analysis of variation between genomes.</title>
        <authorList>
            <person name="Yam J."/>
            <person name="Micallef M.L."/>
            <person name="Liu M."/>
            <person name="Djordjevic S.P."/>
            <person name="Bogema D.R."/>
            <person name="Jenkins C."/>
        </authorList>
    </citation>
    <scope>NUCLEOTIDE SEQUENCE</scope>
    <source>
        <strain evidence="3">Fish Creek</strain>
    </source>
</reference>
<keyword evidence="2" id="KW-0472">Membrane</keyword>
<keyword evidence="2" id="KW-1133">Transmembrane helix</keyword>
<proteinExistence type="predicted"/>
<protein>
    <submittedName>
        <fullName evidence="3">Uncharacterized protein</fullName>
    </submittedName>
</protein>